<dbReference type="Proteomes" id="UP000095285">
    <property type="component" value="Unassembled WGS sequence"/>
</dbReference>
<reference evidence="1" key="1">
    <citation type="submission" date="2012-04" db="EMBL/GenBank/DDBJ databases">
        <title>The Genome Sequence of Loa loa.</title>
        <authorList>
            <consortium name="The Broad Institute Genome Sequencing Platform"/>
            <consortium name="Broad Institute Genome Sequencing Center for Infectious Disease"/>
            <person name="Nutman T.B."/>
            <person name="Fink D.L."/>
            <person name="Russ C."/>
            <person name="Young S."/>
            <person name="Zeng Q."/>
            <person name="Gargeya S."/>
            <person name="Alvarado L."/>
            <person name="Berlin A."/>
            <person name="Chapman S.B."/>
            <person name="Chen Z."/>
            <person name="Freedman E."/>
            <person name="Gellesch M."/>
            <person name="Goldberg J."/>
            <person name="Griggs A."/>
            <person name="Gujja S."/>
            <person name="Heilman E.R."/>
            <person name="Heiman D."/>
            <person name="Howarth C."/>
            <person name="Mehta T."/>
            <person name="Neiman D."/>
            <person name="Pearson M."/>
            <person name="Roberts A."/>
            <person name="Saif S."/>
            <person name="Shea T."/>
            <person name="Shenoy N."/>
            <person name="Sisk P."/>
            <person name="Stolte C."/>
            <person name="Sykes S."/>
            <person name="White J."/>
            <person name="Yandava C."/>
            <person name="Haas B."/>
            <person name="Henn M.R."/>
            <person name="Nusbaum C."/>
            <person name="Birren B."/>
        </authorList>
    </citation>
    <scope>NUCLEOTIDE SEQUENCE [LARGE SCALE GENOMIC DNA]</scope>
</reference>
<organism evidence="1 2">
    <name type="scientific">Loa loa</name>
    <name type="common">Eye worm</name>
    <name type="synonym">Filaria loa</name>
    <dbReference type="NCBI Taxonomy" id="7209"/>
    <lineage>
        <taxon>Eukaryota</taxon>
        <taxon>Metazoa</taxon>
        <taxon>Ecdysozoa</taxon>
        <taxon>Nematoda</taxon>
        <taxon>Chromadorea</taxon>
        <taxon>Rhabditida</taxon>
        <taxon>Spirurina</taxon>
        <taxon>Spiruromorpha</taxon>
        <taxon>Filarioidea</taxon>
        <taxon>Onchocercidae</taxon>
        <taxon>Loa</taxon>
    </lineage>
</organism>
<evidence type="ECO:0000313" key="1">
    <source>
        <dbReference type="Proteomes" id="UP000095285"/>
    </source>
</evidence>
<dbReference type="WBParaSite" id="EN70_8137">
    <property type="protein sequence ID" value="EN70_8137"/>
    <property type="gene ID" value="EN70_8137"/>
</dbReference>
<dbReference type="AlphaFoldDB" id="A0A1I7W064"/>
<accession>A0A1I7W064</accession>
<name>A0A1I7W064_LOALO</name>
<proteinExistence type="predicted"/>
<keyword evidence="1" id="KW-1185">Reference proteome</keyword>
<sequence>MKGKLILKRFTGIPVKDCNSLTPKAHLRKLTEFRRWQRSLQVIDLVKASPEVNGLSEIGLRAKQAPSARVWDQSCSSLKLSEG</sequence>
<protein>
    <submittedName>
        <fullName evidence="2">Transposase</fullName>
    </submittedName>
</protein>
<reference evidence="2" key="2">
    <citation type="submission" date="2016-11" db="UniProtKB">
        <authorList>
            <consortium name="WormBaseParasite"/>
        </authorList>
    </citation>
    <scope>IDENTIFICATION</scope>
</reference>
<evidence type="ECO:0000313" key="2">
    <source>
        <dbReference type="WBParaSite" id="EN70_8137"/>
    </source>
</evidence>